<gene>
    <name evidence="9" type="ORF">RHSIM_Rhsim09G0000500</name>
</gene>
<evidence type="ECO:0008006" key="11">
    <source>
        <dbReference type="Google" id="ProtNLM"/>
    </source>
</evidence>
<evidence type="ECO:0000259" key="6">
    <source>
        <dbReference type="Pfam" id="PF07926"/>
    </source>
</evidence>
<keyword evidence="3" id="KW-0539">Nucleus</keyword>
<protein>
    <recommendedName>
        <fullName evidence="11">Nuclear-pore anchor</fullName>
    </recommendedName>
</protein>
<evidence type="ECO:0000313" key="9">
    <source>
        <dbReference type="EMBL" id="KAF7132809.1"/>
    </source>
</evidence>
<comment type="subcellular location">
    <subcellularLocation>
        <location evidence="1">Nucleus</location>
    </subcellularLocation>
</comment>
<feature type="compositionally biased region" description="Gly residues" evidence="5">
    <location>
        <begin position="2251"/>
        <end position="2261"/>
    </location>
</feature>
<feature type="compositionally biased region" description="Basic and acidic residues" evidence="5">
    <location>
        <begin position="1865"/>
        <end position="1877"/>
    </location>
</feature>
<proteinExistence type="predicted"/>
<feature type="coiled-coil region" evidence="4">
    <location>
        <begin position="1262"/>
        <end position="1314"/>
    </location>
</feature>
<evidence type="ECO:0000259" key="8">
    <source>
        <dbReference type="Pfam" id="PF25785"/>
    </source>
</evidence>
<dbReference type="Pfam" id="PF25481">
    <property type="entry name" value="Nucleoprot-TPR"/>
    <property type="match status" value="1"/>
</dbReference>
<dbReference type="GO" id="GO:0017056">
    <property type="term" value="F:structural constituent of nuclear pore"/>
    <property type="evidence" value="ECO:0007669"/>
    <property type="project" value="TreeGrafter"/>
</dbReference>
<dbReference type="InterPro" id="IPR012929">
    <property type="entry name" value="Nucleoprot-TPR/MLP1-2_dom"/>
</dbReference>
<evidence type="ECO:0000313" key="10">
    <source>
        <dbReference type="Proteomes" id="UP000626092"/>
    </source>
</evidence>
<feature type="coiled-coil region" evidence="4">
    <location>
        <begin position="677"/>
        <end position="725"/>
    </location>
</feature>
<dbReference type="EMBL" id="WJXA01000009">
    <property type="protein sequence ID" value="KAF7132809.1"/>
    <property type="molecule type" value="Genomic_DNA"/>
</dbReference>
<feature type="region of interest" description="Disordered" evidence="5">
    <location>
        <begin position="1829"/>
        <end position="1899"/>
    </location>
</feature>
<evidence type="ECO:0000256" key="2">
    <source>
        <dbReference type="ARBA" id="ARBA00023054"/>
    </source>
</evidence>
<dbReference type="OrthoDB" id="343070at2759"/>
<feature type="compositionally biased region" description="Basic residues" evidence="5">
    <location>
        <begin position="2241"/>
        <end position="2250"/>
    </location>
</feature>
<feature type="domain" description="Nucleoprotein TPR/MPL1" evidence="7">
    <location>
        <begin position="231"/>
        <end position="295"/>
    </location>
</feature>
<feature type="coiled-coil region" evidence="4">
    <location>
        <begin position="447"/>
        <end position="474"/>
    </location>
</feature>
<evidence type="ECO:0000259" key="7">
    <source>
        <dbReference type="Pfam" id="PF25481"/>
    </source>
</evidence>
<feature type="domain" description="Nucleoprotein TPR/MLP1-2" evidence="6">
    <location>
        <begin position="1307"/>
        <end position="1434"/>
    </location>
</feature>
<accession>A0A834GIZ0</accession>
<feature type="compositionally biased region" description="Polar residues" evidence="5">
    <location>
        <begin position="2083"/>
        <end position="2094"/>
    </location>
</feature>
<organism evidence="9 10">
    <name type="scientific">Rhododendron simsii</name>
    <name type="common">Sims's rhododendron</name>
    <dbReference type="NCBI Taxonomy" id="118357"/>
    <lineage>
        <taxon>Eukaryota</taxon>
        <taxon>Viridiplantae</taxon>
        <taxon>Streptophyta</taxon>
        <taxon>Embryophyta</taxon>
        <taxon>Tracheophyta</taxon>
        <taxon>Spermatophyta</taxon>
        <taxon>Magnoliopsida</taxon>
        <taxon>eudicotyledons</taxon>
        <taxon>Gunneridae</taxon>
        <taxon>Pentapetalae</taxon>
        <taxon>asterids</taxon>
        <taxon>Ericales</taxon>
        <taxon>Ericaceae</taxon>
        <taxon>Ericoideae</taxon>
        <taxon>Rhodoreae</taxon>
        <taxon>Rhododendron</taxon>
    </lineage>
</organism>
<keyword evidence="2 4" id="KW-0175">Coiled coil</keyword>
<feature type="coiled-coil region" evidence="4">
    <location>
        <begin position="1473"/>
        <end position="1715"/>
    </location>
</feature>
<dbReference type="InterPro" id="IPR057974">
    <property type="entry name" value="NUA/TPR/MLP1-2-like_dom"/>
</dbReference>
<feature type="coiled-coil region" evidence="4">
    <location>
        <begin position="1364"/>
        <end position="1430"/>
    </location>
</feature>
<reference evidence="9" key="1">
    <citation type="submission" date="2019-11" db="EMBL/GenBank/DDBJ databases">
        <authorList>
            <person name="Liu Y."/>
            <person name="Hou J."/>
            <person name="Li T.-Q."/>
            <person name="Guan C.-H."/>
            <person name="Wu X."/>
            <person name="Wu H.-Z."/>
            <person name="Ling F."/>
            <person name="Zhang R."/>
            <person name="Shi X.-G."/>
            <person name="Ren J.-P."/>
            <person name="Chen E.-F."/>
            <person name="Sun J.-M."/>
        </authorList>
    </citation>
    <scope>NUCLEOTIDE SEQUENCE</scope>
    <source>
        <strain evidence="9">Adult_tree_wgs_1</strain>
        <tissue evidence="9">Leaves</tissue>
    </source>
</reference>
<feature type="region of interest" description="Disordered" evidence="5">
    <location>
        <begin position="2132"/>
        <end position="2261"/>
    </location>
</feature>
<evidence type="ECO:0000256" key="4">
    <source>
        <dbReference type="SAM" id="Coils"/>
    </source>
</evidence>
<dbReference type="GO" id="GO:0006606">
    <property type="term" value="P:protein import into nucleus"/>
    <property type="evidence" value="ECO:0007669"/>
    <property type="project" value="InterPro"/>
</dbReference>
<keyword evidence="10" id="KW-1185">Reference proteome</keyword>
<feature type="compositionally biased region" description="Polar residues" evidence="5">
    <location>
        <begin position="1881"/>
        <end position="1899"/>
    </location>
</feature>
<dbReference type="Pfam" id="PF25785">
    <property type="entry name" value="TPR"/>
    <property type="match status" value="1"/>
</dbReference>
<dbReference type="GO" id="GO:0006406">
    <property type="term" value="P:mRNA export from nucleus"/>
    <property type="evidence" value="ECO:0007669"/>
    <property type="project" value="TreeGrafter"/>
</dbReference>
<feature type="region of interest" description="Disordered" evidence="5">
    <location>
        <begin position="2034"/>
        <end position="2097"/>
    </location>
</feature>
<feature type="compositionally biased region" description="Polar residues" evidence="5">
    <location>
        <begin position="2201"/>
        <end position="2218"/>
    </location>
</feature>
<dbReference type="PANTHER" id="PTHR18898">
    <property type="entry name" value="NUCLEOPROTEIN TPR-RELATED"/>
    <property type="match status" value="1"/>
</dbReference>
<feature type="coiled-coil region" evidence="4">
    <location>
        <begin position="1054"/>
        <end position="1146"/>
    </location>
</feature>
<feature type="coiled-coil region" evidence="4">
    <location>
        <begin position="880"/>
        <end position="914"/>
    </location>
</feature>
<feature type="domain" description="NUA/TPR/MLP1-2-like" evidence="8">
    <location>
        <begin position="691"/>
        <end position="796"/>
    </location>
</feature>
<evidence type="ECO:0000256" key="5">
    <source>
        <dbReference type="SAM" id="MobiDB-lite"/>
    </source>
</evidence>
<sequence>MPLFLSEDEYERCSHDASLVAEKADAFIRELYNQFETVKAQADAAAITAEQTCSLLEQKYVSLTSEFAKLESQNSQLNSTLEQHLSELAQVQSLKHQIHLKSIEKDGEIERLSTEASELHRSKRQLNELLEQKDLEISEKSAAMKSYLDKIVNLTDSAGLKEARLNEIESELARSHAACTRLSQCEMGSKQVDRVRLGFYSLQISRVWFESAAKGLKSSEKDAWTVLKLEEKELIQRHNIWLNDELATKMNSQIELRRAHSELEADMSAKTADLERRLNESLSSLKWNKDRVTELEMKLTSLQEDLSSSKDAAAANEERYSAEISTVTKLVDLYKESSEEWSKKAGELEGVIRALEVRFTSANLLHRIMYLLPVIMKSVTKSAAYTVCFLRCYALDVAIMTADSLVTHISQVENDYKERLEKEISATKEFQKVANHAVVRVTCGDDVALIIKEAADLKERLEKFESEVETNRKASELNLLPLSTYTAEVWVDSGKGNDMVDYSRTVVPNIPLGISGTALAASLLRDGWSLAKMYAKYQEAVDALRHEQSGRKHSQAILERVEMVACGIEGLASNEAQVLYEIEEKAGIIMDERGGAYEAYKVDHAEFDIAVKEGMSEHSGDDLPLKKVTTVNNTNAVEMKPKVKFPNPSKATHYASKSVLVEHERLVEAYSVVNQKLQHSLSEQTNLERNLQEFKADLRRHERDYSVAQKEIVDLQKQVTILLKECRDVQLRCGSMGHNYAGDTISFPIVELNADSDTENVISERLLTFKDINGLVEQNVQLRSLVRSLSDQIGNRDMELKEKFDIELQKNKDEAAAKVNAVLARAEEQGLMIESLHTSVAMYKKLYEEEQKLHSPYSHIAEATSGDGRKDLMLLLEGSQEATKKAQEQASERVKCLEEDLGKLRSEMTSLRSERDKFALEANFALEKLDRFMKEFEHQRDESNGVISRNVEFSQLIIDYQRKLREGSESVLIAEELSRKLTMEVNTTYGIEIELLTEFLLNLFIKLCTAPQLSVLKHEKEMMVNSEKRACDEVCNLSERVHRLQASLDTIHSAEEVREEARRAETRKLEEYNRQIEKEWAEAKKELQEQRDNVRRLTVDREETMKNAMRQVEEMGKELANALSAVASAEARAVVAEARCSDMEKKIKSSEPKIAGSDVEFGISFSSTNESQIPSYISYSQINDMYGVAHFSVKQEFSRIIINKAIADLCIAREEIEKLREEAQANKDHMLQYKSIAQVNEAALKQMELAHENFKIEADKVRMSLEAELLSIRERVNELESELSFKFKEAASSVAEKEAALASALSETDRLKQEISVKMSQIATMDIQICCLKEDFGKEHQRWRDARTNYERQVILQSETIQELTKTSEALALLQEEAAELRKLADALKTENNEIKSRWEEQKSMLEESKNEAEKKYIEINEQNKILHSRVEALHIKLAEKDCHSAGISSGSTSLDPLHDAGAGLQNVAETEISLLKQEKLRLQSQLESALKAAEAAQASLHAERVNPRARLFTEEEFKSLQLQKKILEKDAQLEELNKLLSDRQLVISELERDLVKSKMELNEKEGRVNESFQVEVSLKSDVEKQKKLVAQLKKKLENMSKDKEELSKENQALSKQLEDYRQGAWRGVGDAAGEHALKEKEKEKDTRIQILEKTVERQREELKTERAKRLKTEKAIIDTGKSVSQEKTKLVDELEKHKQSLRRLSDEVEKLKHAKSSLPESIVGLTLIALRFSSFMESLSTSIFASEVSDAAEGTSAVQSLSRTDDLSAAYFLAIENFEHAAHLVSSELGTPVADFSPIVEASSSEVTADQAVPSQGPSILSAVVSTSSLPSVKPTEDRERRSTLPKLNVDSRKLRRLIRPRIGKPEEPLGDREMPEVEGSNNDGKPASSHNLETQGSLMLVTNATVRKRLASSTSSELQGETLVQHGTTSDVAAPALKKSKASDFPQEGAEGQTAAAFENVETCPVVEEPSDAIGDLPQGSNEEMIDAAEKDNVETVGEQDEEPKIGGTNQIELQNESNDFLEDIGYRQNESEGIFDDETKEVAAEQDISGSEREEGELVPDFADVESGGNMSGLMESQEIGENQTEPTVSSPPVVADEEGLVSATMDSGDTSSPYVLVDEADMMPIKKNEADMMGANAEEGAADDSYEGNSSVAMEADQNLEAVPLLDPTSERRSTGTGAEGGVSKQSSPPSVAAETQEANQLSPVGKISTTINLQERAKQKSALRQAGVVPSSLVRGRGRAARGRGGRGGGRGQSSG</sequence>
<feature type="region of interest" description="Disordered" evidence="5">
    <location>
        <begin position="1995"/>
        <end position="2016"/>
    </location>
</feature>
<dbReference type="Pfam" id="PF07926">
    <property type="entry name" value="TPR_MLP1_2"/>
    <property type="match status" value="1"/>
</dbReference>
<name>A0A834GIZ0_RHOSS</name>
<evidence type="ECO:0000256" key="1">
    <source>
        <dbReference type="ARBA" id="ARBA00004123"/>
    </source>
</evidence>
<dbReference type="Proteomes" id="UP000626092">
    <property type="component" value="Unassembled WGS sequence"/>
</dbReference>
<dbReference type="InterPro" id="IPR057577">
    <property type="entry name" value="Nucleoprot-TPR/MLP1_dom"/>
</dbReference>
<feature type="compositionally biased region" description="Basic residues" evidence="5">
    <location>
        <begin position="1855"/>
        <end position="1864"/>
    </location>
</feature>
<dbReference type="GO" id="GO:0005643">
    <property type="term" value="C:nuclear pore"/>
    <property type="evidence" value="ECO:0007669"/>
    <property type="project" value="TreeGrafter"/>
</dbReference>
<comment type="caution">
    <text evidence="9">The sequence shown here is derived from an EMBL/GenBank/DDBJ whole genome shotgun (WGS) entry which is preliminary data.</text>
</comment>
<dbReference type="PANTHER" id="PTHR18898:SF2">
    <property type="entry name" value="NUCLEOPROTEIN TPR"/>
    <property type="match status" value="1"/>
</dbReference>
<feature type="coiled-coil region" evidence="4">
    <location>
        <begin position="53"/>
        <end position="139"/>
    </location>
</feature>
<evidence type="ECO:0000256" key="3">
    <source>
        <dbReference type="ARBA" id="ARBA00023242"/>
    </source>
</evidence>